<name>A0ABS2HFZ0_9VIBR</name>
<keyword evidence="4" id="KW-0479">Metal-binding</keyword>
<evidence type="ECO:0000256" key="6">
    <source>
        <dbReference type="ARBA" id="ARBA00023211"/>
    </source>
</evidence>
<comment type="caution">
    <text evidence="8">The sequence shown here is derived from an EMBL/GenBank/DDBJ whole genome shotgun (WGS) entry which is preliminary data.</text>
</comment>
<evidence type="ECO:0000259" key="7">
    <source>
        <dbReference type="Pfam" id="PF07687"/>
    </source>
</evidence>
<dbReference type="Gene3D" id="3.30.70.360">
    <property type="match status" value="1"/>
</dbReference>
<evidence type="ECO:0000256" key="1">
    <source>
        <dbReference type="ARBA" id="ARBA00001936"/>
    </source>
</evidence>
<evidence type="ECO:0000256" key="2">
    <source>
        <dbReference type="ARBA" id="ARBA00006153"/>
    </source>
</evidence>
<feature type="domain" description="Peptidase M20 dimerisation" evidence="7">
    <location>
        <begin position="230"/>
        <end position="332"/>
    </location>
</feature>
<dbReference type="PANTHER" id="PTHR32494">
    <property type="entry name" value="ALLANTOATE DEIMINASE-RELATED"/>
    <property type="match status" value="1"/>
</dbReference>
<keyword evidence="6" id="KW-0464">Manganese</keyword>
<evidence type="ECO:0000256" key="4">
    <source>
        <dbReference type="ARBA" id="ARBA00022723"/>
    </source>
</evidence>
<dbReference type="PANTHER" id="PTHR32494:SF19">
    <property type="entry name" value="ALLANTOATE DEIMINASE-RELATED"/>
    <property type="match status" value="1"/>
</dbReference>
<proteinExistence type="inferred from homology"/>
<sequence>MNETLTSLDSITADANSSMTNELAARALDYCEQLALLTQTPGQVDRRYLTKEHQQANQTLVEWASEYQLSSWQDAAGNQWLRLPSANTNAKRLIIGSHTDSVPNAGKYDGVLGVVLGLVILQQLSKQQSQFDYHIDVVGFGDEEGTRFGCTLLGSSAIAGKWNPAWRELTDADGVSLAQAMHEFGLDASKVSRAHVDSNEVLGYVELHIEQGPVLEEKDLSLAAVSSIAGARRFDIEIHGHAGHAGTVPMALRSDALVCASRWVESVYQRAMQTAHSDHPVVATVGKMQVMPGGVNVIPGSVVLSLDIRSSSDAARDAVIESLQQDLEQLCSEMPNGRLKWLQTHNASAVACDPLMMKRVLTIMEQLGESSTCLVSGAGHDAMILADRMPVSMIFMRCEGGVSHHPAESVTQHDTMKAVQSLLLLVESYAHQ</sequence>
<dbReference type="SUPFAM" id="SSF53187">
    <property type="entry name" value="Zn-dependent exopeptidases"/>
    <property type="match status" value="1"/>
</dbReference>
<dbReference type="NCBIfam" id="NF006775">
    <property type="entry name" value="PRK09290.2-5"/>
    <property type="match status" value="1"/>
</dbReference>
<dbReference type="Pfam" id="PF01546">
    <property type="entry name" value="Peptidase_M20"/>
    <property type="match status" value="1"/>
</dbReference>
<dbReference type="Gene3D" id="3.40.630.10">
    <property type="entry name" value="Zn peptidases"/>
    <property type="match status" value="1"/>
</dbReference>
<gene>
    <name evidence="8" type="ORF">JQC93_06345</name>
</gene>
<dbReference type="InterPro" id="IPR036264">
    <property type="entry name" value="Bact_exopeptidase_dim_dom"/>
</dbReference>
<dbReference type="PIRSF" id="PIRSF001235">
    <property type="entry name" value="Amidase_carbamoylase"/>
    <property type="match status" value="1"/>
</dbReference>
<dbReference type="InterPro" id="IPR011650">
    <property type="entry name" value="Peptidase_M20_dimer"/>
</dbReference>
<dbReference type="Pfam" id="PF07687">
    <property type="entry name" value="M20_dimer"/>
    <property type="match status" value="1"/>
</dbReference>
<dbReference type="EMBL" id="JAFEUM010000002">
    <property type="protein sequence ID" value="MBM7036026.1"/>
    <property type="molecule type" value="Genomic_DNA"/>
</dbReference>
<comment type="subunit">
    <text evidence="3">Homodimer.</text>
</comment>
<evidence type="ECO:0000256" key="3">
    <source>
        <dbReference type="ARBA" id="ARBA00011738"/>
    </source>
</evidence>
<keyword evidence="9" id="KW-1185">Reference proteome</keyword>
<dbReference type="InterPro" id="IPR010158">
    <property type="entry name" value="Amidase_Cbmase"/>
</dbReference>
<dbReference type="InterPro" id="IPR002933">
    <property type="entry name" value="Peptidase_M20"/>
</dbReference>
<accession>A0ABS2HFZ0</accession>
<organism evidence="8 9">
    <name type="scientific">Vibrio ulleungensis</name>
    <dbReference type="NCBI Taxonomy" id="2807619"/>
    <lineage>
        <taxon>Bacteria</taxon>
        <taxon>Pseudomonadati</taxon>
        <taxon>Pseudomonadota</taxon>
        <taxon>Gammaproteobacteria</taxon>
        <taxon>Vibrionales</taxon>
        <taxon>Vibrionaceae</taxon>
        <taxon>Vibrio</taxon>
    </lineage>
</organism>
<comment type="similarity">
    <text evidence="2">Belongs to the peptidase M20 family.</text>
</comment>
<comment type="cofactor">
    <cofactor evidence="1">
        <name>Mn(2+)</name>
        <dbReference type="ChEBI" id="CHEBI:29035"/>
    </cofactor>
</comment>
<keyword evidence="5" id="KW-0378">Hydrolase</keyword>
<protein>
    <submittedName>
        <fullName evidence="8">Allantoate amidohydrolase</fullName>
    </submittedName>
</protein>
<dbReference type="RefSeq" id="WP_205157636.1">
    <property type="nucleotide sequence ID" value="NZ_JAFEUM010000002.1"/>
</dbReference>
<dbReference type="Proteomes" id="UP000809621">
    <property type="component" value="Unassembled WGS sequence"/>
</dbReference>
<evidence type="ECO:0000313" key="8">
    <source>
        <dbReference type="EMBL" id="MBM7036026.1"/>
    </source>
</evidence>
<dbReference type="SUPFAM" id="SSF55031">
    <property type="entry name" value="Bacterial exopeptidase dimerisation domain"/>
    <property type="match status" value="1"/>
</dbReference>
<reference evidence="8 9" key="1">
    <citation type="submission" date="2021-02" db="EMBL/GenBank/DDBJ databases">
        <authorList>
            <person name="Park J.-S."/>
        </authorList>
    </citation>
    <scope>NUCLEOTIDE SEQUENCE [LARGE SCALE GENOMIC DNA]</scope>
    <source>
        <strain evidence="8 9">188UL20-2</strain>
    </source>
</reference>
<dbReference type="CDD" id="cd03884">
    <property type="entry name" value="M20_bAS"/>
    <property type="match status" value="1"/>
</dbReference>
<evidence type="ECO:0000313" key="9">
    <source>
        <dbReference type="Proteomes" id="UP000809621"/>
    </source>
</evidence>
<evidence type="ECO:0000256" key="5">
    <source>
        <dbReference type="ARBA" id="ARBA00022801"/>
    </source>
</evidence>
<dbReference type="NCBIfam" id="TIGR01879">
    <property type="entry name" value="hydantase"/>
    <property type="match status" value="1"/>
</dbReference>